<evidence type="ECO:0000313" key="3">
    <source>
        <dbReference type="EMBL" id="NVO54174.1"/>
    </source>
</evidence>
<evidence type="ECO:0000313" key="4">
    <source>
        <dbReference type="Proteomes" id="UP000630805"/>
    </source>
</evidence>
<accession>A0ABX2PJB1</accession>
<dbReference type="InterPro" id="IPR027372">
    <property type="entry name" value="Phytase-like_dom"/>
</dbReference>
<organism evidence="3 4">
    <name type="scientific">Ruegeria haliotis</name>
    <dbReference type="NCBI Taxonomy" id="2747601"/>
    <lineage>
        <taxon>Bacteria</taxon>
        <taxon>Pseudomonadati</taxon>
        <taxon>Pseudomonadota</taxon>
        <taxon>Alphaproteobacteria</taxon>
        <taxon>Rhodobacterales</taxon>
        <taxon>Roseobacteraceae</taxon>
        <taxon>Ruegeria</taxon>
    </lineage>
</organism>
<dbReference type="RefSeq" id="WP_176861133.1">
    <property type="nucleotide sequence ID" value="NZ_JABXWT010000001.1"/>
</dbReference>
<keyword evidence="1" id="KW-0732">Signal</keyword>
<name>A0ABX2PJB1_9RHOB</name>
<keyword evidence="4" id="KW-1185">Reference proteome</keyword>
<sequence>MTISPSRRFLPSFVYALALSLSSGTTVLHAEVTSTQSAGLNATLLDHQILSGIRIDDIKFSEASGASYDHDDHLLRIVSDRTRLFSFSLSVADGKFDAIEPVSAVKLRDADGTQMRRIDFNTEGLAMHNADNGITGDASIIVVSESGPSIAQFTLDGQLISYISVPSALRDPELQRSAKDGLESFAQHPVFGMLTAPEEPLRTEPRQTHTIYGAAGKLFSFDVSEVGSTSIKGLEVLPDGRIVILENLKSKDKAVLTPILRLLDPVGCDADLCPTRWAAVPIPGVPDAKFEGVADIGNGMLVIVSDDKIDGMHRTVFGLVELWDD</sequence>
<comment type="caution">
    <text evidence="3">The sequence shown here is derived from an EMBL/GenBank/DDBJ whole genome shotgun (WGS) entry which is preliminary data.</text>
</comment>
<reference evidence="3 4" key="1">
    <citation type="submission" date="2020-06" db="EMBL/GenBank/DDBJ databases">
        <authorList>
            <person name="Cao W.R."/>
        </authorList>
    </citation>
    <scope>NUCLEOTIDE SEQUENCE [LARGE SCALE GENOMIC DNA]</scope>
    <source>
        <strain evidence="3 4">B1Z28</strain>
    </source>
</reference>
<gene>
    <name evidence="3" type="ORF">HW561_00010</name>
</gene>
<feature type="domain" description="Phytase-like" evidence="2">
    <location>
        <begin position="59"/>
        <end position="307"/>
    </location>
</feature>
<dbReference type="Proteomes" id="UP000630805">
    <property type="component" value="Unassembled WGS sequence"/>
</dbReference>
<dbReference type="EMBL" id="JABXWT010000001">
    <property type="protein sequence ID" value="NVO54174.1"/>
    <property type="molecule type" value="Genomic_DNA"/>
</dbReference>
<protein>
    <submittedName>
        <fullName evidence="3">Esterase-like activity of phytase family protein</fullName>
    </submittedName>
</protein>
<proteinExistence type="predicted"/>
<evidence type="ECO:0000259" key="2">
    <source>
        <dbReference type="Pfam" id="PF13449"/>
    </source>
</evidence>
<dbReference type="Pfam" id="PF13449">
    <property type="entry name" value="Phytase-like"/>
    <property type="match status" value="1"/>
</dbReference>
<feature type="signal peptide" evidence="1">
    <location>
        <begin position="1"/>
        <end position="30"/>
    </location>
</feature>
<evidence type="ECO:0000256" key="1">
    <source>
        <dbReference type="SAM" id="SignalP"/>
    </source>
</evidence>
<feature type="chain" id="PRO_5045146644" evidence="1">
    <location>
        <begin position="31"/>
        <end position="325"/>
    </location>
</feature>